<name>A0AAE5EW94_9VIBR</name>
<evidence type="ECO:0000313" key="3">
    <source>
        <dbReference type="EMBL" id="NOI82185.1"/>
    </source>
</evidence>
<gene>
    <name evidence="3" type="ORF">F0237_16075</name>
</gene>
<dbReference type="AlphaFoldDB" id="A0AAE5EW94"/>
<feature type="compositionally biased region" description="Low complexity" evidence="1">
    <location>
        <begin position="134"/>
        <end position="156"/>
    </location>
</feature>
<comment type="caution">
    <text evidence="3">The sequence shown here is derived from an EMBL/GenBank/DDBJ whole genome shotgun (WGS) entry which is preliminary data.</text>
</comment>
<keyword evidence="2" id="KW-0812">Transmembrane</keyword>
<keyword evidence="2" id="KW-0472">Membrane</keyword>
<keyword evidence="2" id="KW-1133">Transmembrane helix</keyword>
<evidence type="ECO:0000313" key="4">
    <source>
        <dbReference type="Proteomes" id="UP000572722"/>
    </source>
</evidence>
<reference evidence="3 4" key="1">
    <citation type="submission" date="2019-08" db="EMBL/GenBank/DDBJ databases">
        <title>Draft genome sequencing and comparative genomics of hatchery-associated Vibrios.</title>
        <authorList>
            <person name="Kehlet-Delgado H."/>
            <person name="Mueller R.S."/>
        </authorList>
    </citation>
    <scope>NUCLEOTIDE SEQUENCE [LARGE SCALE GENOMIC DNA]</scope>
    <source>
        <strain evidence="3 4">01-65-5-1</strain>
    </source>
</reference>
<sequence>MWRLRSNLQCEQWSRVKDQLKPALKDYFKDAERAVKQGSEHVFRLDNTVMLLRGEGLKDGSKELVVVALAGDMAAGTLGALNHARALGFDSIRAHFFRTGAERFIRHKLGLPVQEIERRGDERVLRIRFADMGGRSSSQSRQSTVTTTTNTSGSAAAGRDNYGIMVAGVNDSDINLTMTDHGAMAIAGNLAEEALDFGQQTLRSNETIVTGSLDTVNNTVDEAFNFGTSALEETSEVSQYAIDSIKSMAGQQTETTKAALAMASSAKSREQTGGLESDNNLLKNISLIVGIAGTIITVAVLFKGSRS</sequence>
<evidence type="ECO:0008006" key="5">
    <source>
        <dbReference type="Google" id="ProtNLM"/>
    </source>
</evidence>
<accession>A0AAE5EW94</accession>
<dbReference type="RefSeq" id="WP_171323604.1">
    <property type="nucleotide sequence ID" value="NZ_VTXO01000006.1"/>
</dbReference>
<evidence type="ECO:0000256" key="1">
    <source>
        <dbReference type="SAM" id="MobiDB-lite"/>
    </source>
</evidence>
<feature type="transmembrane region" description="Helical" evidence="2">
    <location>
        <begin position="285"/>
        <end position="302"/>
    </location>
</feature>
<organism evidence="3 4">
    <name type="scientific">Vibrio tubiashii</name>
    <dbReference type="NCBI Taxonomy" id="29498"/>
    <lineage>
        <taxon>Bacteria</taxon>
        <taxon>Pseudomonadati</taxon>
        <taxon>Pseudomonadota</taxon>
        <taxon>Gammaproteobacteria</taxon>
        <taxon>Vibrionales</taxon>
        <taxon>Vibrionaceae</taxon>
        <taxon>Vibrio</taxon>
        <taxon>Vibrio oreintalis group</taxon>
    </lineage>
</organism>
<dbReference type="Proteomes" id="UP000572722">
    <property type="component" value="Unassembled WGS sequence"/>
</dbReference>
<evidence type="ECO:0000256" key="2">
    <source>
        <dbReference type="SAM" id="Phobius"/>
    </source>
</evidence>
<feature type="region of interest" description="Disordered" evidence="1">
    <location>
        <begin position="133"/>
        <end position="156"/>
    </location>
</feature>
<protein>
    <recommendedName>
        <fullName evidence="5">Chemotaxis protein</fullName>
    </recommendedName>
</protein>
<dbReference type="EMBL" id="VTXO01000006">
    <property type="protein sequence ID" value="NOI82185.1"/>
    <property type="molecule type" value="Genomic_DNA"/>
</dbReference>
<proteinExistence type="predicted"/>